<dbReference type="AlphaFoldDB" id="E1QYT4"/>
<evidence type="ECO:0000313" key="1">
    <source>
        <dbReference type="EMBL" id="ADK67548.1"/>
    </source>
</evidence>
<proteinExistence type="predicted"/>
<protein>
    <submittedName>
        <fullName evidence="1">Uncharacterized protein</fullName>
    </submittedName>
</protein>
<gene>
    <name evidence="1" type="ordered locus">Olsu_0427</name>
</gene>
<organism evidence="1 2">
    <name type="scientific">Olsenella uli (strain ATCC 49627 / DSM 7084 / CCUG 31166 / CIP 109912 / JCM 12494 / LMG 11480 / NCIMB 702895 / VPI D76D-27C)</name>
    <name type="common">Lactobacillus uli</name>
    <dbReference type="NCBI Taxonomy" id="633147"/>
    <lineage>
        <taxon>Bacteria</taxon>
        <taxon>Bacillati</taxon>
        <taxon>Actinomycetota</taxon>
        <taxon>Coriobacteriia</taxon>
        <taxon>Coriobacteriales</taxon>
        <taxon>Atopobiaceae</taxon>
        <taxon>Olsenella</taxon>
    </lineage>
</organism>
<reference evidence="1 2" key="1">
    <citation type="journal article" date="2010" name="Stand. Genomic Sci.">
        <title>Complete genome sequence of Olsenella uli type strain (VPI D76D-27C).</title>
        <authorList>
            <person name="Goker M."/>
            <person name="Held B."/>
            <person name="Lucas S."/>
            <person name="Nolan M."/>
            <person name="Yasawong M."/>
            <person name="Glavina Del Rio T."/>
            <person name="Tice H."/>
            <person name="Cheng J.F."/>
            <person name="Bruce D."/>
            <person name="Detter J.C."/>
            <person name="Tapia R."/>
            <person name="Han C."/>
            <person name="Goodwin L."/>
            <person name="Pitluck S."/>
            <person name="Liolios K."/>
            <person name="Ivanova N."/>
            <person name="Mavromatis K."/>
            <person name="Mikhailova N."/>
            <person name="Pati A."/>
            <person name="Chen A."/>
            <person name="Palaniappan K."/>
            <person name="Land M."/>
            <person name="Hauser L."/>
            <person name="Chang Y.J."/>
            <person name="Jeffries C.D."/>
            <person name="Rohde M."/>
            <person name="Sikorski J."/>
            <person name="Pukall R."/>
            <person name="Woyke T."/>
            <person name="Bristow J."/>
            <person name="Eisen J.A."/>
            <person name="Markowitz V."/>
            <person name="Hugenholtz P."/>
            <person name="Kyrpides N.C."/>
            <person name="Klenk H.P."/>
            <person name="Lapidus A."/>
        </authorList>
    </citation>
    <scope>NUCLEOTIDE SEQUENCE [LARGE SCALE GENOMIC DNA]</scope>
    <source>
        <strain evidence="2">ATCC 49627 / DSM 7084 / CIP 109912 / JCM 12494 / NCIMB 702895 / VPI D76D-27C</strain>
    </source>
</reference>
<dbReference type="GeneID" id="78511877"/>
<dbReference type="EMBL" id="CP002106">
    <property type="protein sequence ID" value="ADK67548.1"/>
    <property type="molecule type" value="Genomic_DNA"/>
</dbReference>
<name>E1QYT4_OLSUV</name>
<dbReference type="Proteomes" id="UP000000333">
    <property type="component" value="Chromosome"/>
</dbReference>
<dbReference type="STRING" id="633147.Olsu_0427"/>
<dbReference type="RefSeq" id="WP_013251300.1">
    <property type="nucleotide sequence ID" value="NC_014363.1"/>
</dbReference>
<keyword evidence="2" id="KW-1185">Reference proteome</keyword>
<dbReference type="OrthoDB" id="581608at2"/>
<dbReference type="KEGG" id="ols:Olsu_0427"/>
<accession>E1QYT4</accession>
<dbReference type="HOGENOM" id="CLU_1179264_0_0_11"/>
<dbReference type="PATRIC" id="fig|633147.7.peg.1132"/>
<evidence type="ECO:0000313" key="2">
    <source>
        <dbReference type="Proteomes" id="UP000000333"/>
    </source>
</evidence>
<sequence>MLSGSELQGESYSAFRDRVRSLRLPLVEAHRAAFDVMYACNEENVAKVSTLPETSPGISDTDEAQAKIERLQELNQAYMRLIDADPPGTSNDAVRSVEGAIRVNEDLIASLRDVIYQIEDYAARSVGIYARARSAVDVLREAGASVKSCLVGNGYGDLSWADGFTEGDDELVAERLGVSKEDFVTMQRDQFGFNAETVETMWDIYAALYRRYPDLSQEKIARRPPHTSRPIVQTL</sequence>